<dbReference type="Gene3D" id="3.90.79.10">
    <property type="entry name" value="Nucleoside Triphosphate Pyrophosphohydrolase"/>
    <property type="match status" value="1"/>
</dbReference>
<dbReference type="GO" id="GO:0019144">
    <property type="term" value="F:ADP-sugar diphosphatase activity"/>
    <property type="evidence" value="ECO:0007669"/>
    <property type="project" value="TreeGrafter"/>
</dbReference>
<dbReference type="GO" id="GO:0005829">
    <property type="term" value="C:cytosol"/>
    <property type="evidence" value="ECO:0007669"/>
    <property type="project" value="TreeGrafter"/>
</dbReference>
<dbReference type="Proteomes" id="UP000186806">
    <property type="component" value="Unassembled WGS sequence"/>
</dbReference>
<evidence type="ECO:0000313" key="5">
    <source>
        <dbReference type="EMBL" id="OLO12429.1"/>
    </source>
</evidence>
<dbReference type="FunFam" id="3.90.79.10:FF:000006">
    <property type="entry name" value="ADP compounds hydrolase NudE"/>
    <property type="match status" value="1"/>
</dbReference>
<dbReference type="InterPro" id="IPR020084">
    <property type="entry name" value="NUDIX_hydrolase_CS"/>
</dbReference>
<dbReference type="Pfam" id="PF00293">
    <property type="entry name" value="NUDIX"/>
    <property type="match status" value="1"/>
</dbReference>
<sequence length="214" mass="23670">MAFSSHHDGGMPPDDTGVGHPKPHLLSRREVARSRLFAVEELELRFANGAERTFERLTGSGNGHGGGGGGGAVMIVAMPDPEHVLLIHEYAAGFDDYALTLPKGLIDPGEDIVSAANRELMEECGMGAQRIEPLVELSLAPNYMSHRIHVMLATDLYEKRLPGDEPEPLIVERHPIEDIASLLAREDFHEGRAIAALFIARDRLRSERTHEQWW</sequence>
<evidence type="ECO:0000256" key="1">
    <source>
        <dbReference type="ARBA" id="ARBA00001946"/>
    </source>
</evidence>
<dbReference type="CDD" id="cd24156">
    <property type="entry name" value="NUDIX_ADPRase_NudE"/>
    <property type="match status" value="1"/>
</dbReference>
<name>A0A1Q8TFG3_9GAMM</name>
<evidence type="ECO:0000256" key="3">
    <source>
        <dbReference type="SAM" id="MobiDB-lite"/>
    </source>
</evidence>
<reference evidence="5 6" key="1">
    <citation type="submission" date="2016-12" db="EMBL/GenBank/DDBJ databases">
        <title>Draft genome sequences of strains Salinicola socius SMB35, Salinicola sp. MH3R3-1 and Chromohalobacter sp. SMB17 from the Verkhnekamsk potash mining region of Russia.</title>
        <authorList>
            <person name="Mavrodi D.V."/>
            <person name="Olsson B.E."/>
            <person name="Korsakova E.S."/>
            <person name="Pyankova A."/>
            <person name="Mavrodi O.V."/>
            <person name="Plotnikova E.G."/>
        </authorList>
    </citation>
    <scope>NUCLEOTIDE SEQUENCE [LARGE SCALE GENOMIC DNA]</scope>
    <source>
        <strain evidence="5 6">SMB17</strain>
    </source>
</reference>
<evidence type="ECO:0000256" key="2">
    <source>
        <dbReference type="ARBA" id="ARBA00022801"/>
    </source>
</evidence>
<dbReference type="InterPro" id="IPR000086">
    <property type="entry name" value="NUDIX_hydrolase_dom"/>
</dbReference>
<comment type="caution">
    <text evidence="5">The sequence shown here is derived from an EMBL/GenBank/DDBJ whole genome shotgun (WGS) entry which is preliminary data.</text>
</comment>
<dbReference type="GO" id="GO:0006753">
    <property type="term" value="P:nucleoside phosphate metabolic process"/>
    <property type="evidence" value="ECO:0007669"/>
    <property type="project" value="TreeGrafter"/>
</dbReference>
<protein>
    <submittedName>
        <fullName evidence="5">ADP compounds hydrolase NudE</fullName>
    </submittedName>
</protein>
<dbReference type="AlphaFoldDB" id="A0A1Q8TFG3"/>
<feature type="region of interest" description="Disordered" evidence="3">
    <location>
        <begin position="1"/>
        <end position="23"/>
    </location>
</feature>
<feature type="domain" description="Nudix hydrolase" evidence="4">
    <location>
        <begin position="67"/>
        <end position="196"/>
    </location>
</feature>
<accession>A0A1Q8TFG3</accession>
<organism evidence="5 6">
    <name type="scientific">Chromohalobacter japonicus</name>
    <dbReference type="NCBI Taxonomy" id="223900"/>
    <lineage>
        <taxon>Bacteria</taxon>
        <taxon>Pseudomonadati</taxon>
        <taxon>Pseudomonadota</taxon>
        <taxon>Gammaproteobacteria</taxon>
        <taxon>Oceanospirillales</taxon>
        <taxon>Halomonadaceae</taxon>
        <taxon>Chromohalobacter</taxon>
    </lineage>
</organism>
<dbReference type="PROSITE" id="PS51462">
    <property type="entry name" value="NUDIX"/>
    <property type="match status" value="1"/>
</dbReference>
<dbReference type="PANTHER" id="PTHR11839">
    <property type="entry name" value="UDP/ADP-SUGAR PYROPHOSPHATASE"/>
    <property type="match status" value="1"/>
</dbReference>
<gene>
    <name evidence="5" type="ORF">BTW10_02860</name>
</gene>
<dbReference type="EMBL" id="MSDQ01000006">
    <property type="protein sequence ID" value="OLO12429.1"/>
    <property type="molecule type" value="Genomic_DNA"/>
</dbReference>
<dbReference type="PROSITE" id="PS00893">
    <property type="entry name" value="NUDIX_BOX"/>
    <property type="match status" value="1"/>
</dbReference>
<comment type="cofactor">
    <cofactor evidence="1">
        <name>Mg(2+)</name>
        <dbReference type="ChEBI" id="CHEBI:18420"/>
    </cofactor>
</comment>
<dbReference type="GO" id="GO:0019693">
    <property type="term" value="P:ribose phosphate metabolic process"/>
    <property type="evidence" value="ECO:0007669"/>
    <property type="project" value="TreeGrafter"/>
</dbReference>
<evidence type="ECO:0000313" key="6">
    <source>
        <dbReference type="Proteomes" id="UP000186806"/>
    </source>
</evidence>
<dbReference type="PANTHER" id="PTHR11839:SF12">
    <property type="entry name" value="ADP COMPOUNDS HYDROLASE NUDE"/>
    <property type="match status" value="1"/>
</dbReference>
<dbReference type="InterPro" id="IPR015797">
    <property type="entry name" value="NUDIX_hydrolase-like_dom_sf"/>
</dbReference>
<dbReference type="SUPFAM" id="SSF55811">
    <property type="entry name" value="Nudix"/>
    <property type="match status" value="1"/>
</dbReference>
<evidence type="ECO:0000259" key="4">
    <source>
        <dbReference type="PROSITE" id="PS51462"/>
    </source>
</evidence>
<proteinExistence type="predicted"/>
<dbReference type="NCBIfam" id="NF008736">
    <property type="entry name" value="PRK11762.1"/>
    <property type="match status" value="1"/>
</dbReference>
<keyword evidence="6" id="KW-1185">Reference proteome</keyword>
<dbReference type="STRING" id="223900.GCA_000821045_01761"/>
<keyword evidence="2 5" id="KW-0378">Hydrolase</keyword>